<dbReference type="RefSeq" id="WP_187221541.1">
    <property type="nucleotide sequence ID" value="NZ_JABVED010000010.1"/>
</dbReference>
<proteinExistence type="predicted"/>
<reference evidence="1 2" key="1">
    <citation type="submission" date="2020-06" db="EMBL/GenBank/DDBJ databases">
        <title>Actinokineospora xiongansis sp. nov., isolated from soil of Baiyangdian.</title>
        <authorList>
            <person name="Zhang X."/>
        </authorList>
    </citation>
    <scope>NUCLEOTIDE SEQUENCE [LARGE SCALE GENOMIC DNA]</scope>
    <source>
        <strain evidence="1 2">HBU206404</strain>
    </source>
</reference>
<name>A0ABR7L8P8_9PSEU</name>
<protein>
    <submittedName>
        <fullName evidence="1">Uncharacterized protein</fullName>
    </submittedName>
</protein>
<dbReference type="Proteomes" id="UP000734823">
    <property type="component" value="Unassembled WGS sequence"/>
</dbReference>
<organism evidence="1 2">
    <name type="scientific">Actinokineospora xionganensis</name>
    <dbReference type="NCBI Taxonomy" id="2684470"/>
    <lineage>
        <taxon>Bacteria</taxon>
        <taxon>Bacillati</taxon>
        <taxon>Actinomycetota</taxon>
        <taxon>Actinomycetes</taxon>
        <taxon>Pseudonocardiales</taxon>
        <taxon>Pseudonocardiaceae</taxon>
        <taxon>Actinokineospora</taxon>
    </lineage>
</organism>
<gene>
    <name evidence="1" type="ORF">GPZ80_17960</name>
</gene>
<evidence type="ECO:0000313" key="1">
    <source>
        <dbReference type="EMBL" id="MBC6449055.1"/>
    </source>
</evidence>
<dbReference type="EMBL" id="JABVED010000010">
    <property type="protein sequence ID" value="MBC6449055.1"/>
    <property type="molecule type" value="Genomic_DNA"/>
</dbReference>
<accession>A0ABR7L8P8</accession>
<keyword evidence="2" id="KW-1185">Reference proteome</keyword>
<evidence type="ECO:0000313" key="2">
    <source>
        <dbReference type="Proteomes" id="UP000734823"/>
    </source>
</evidence>
<comment type="caution">
    <text evidence="1">The sequence shown here is derived from an EMBL/GenBank/DDBJ whole genome shotgun (WGS) entry which is preliminary data.</text>
</comment>
<sequence>MLAELTISSADEWPVARRSLSKWLLRRDVPELLTCDVVMAAEEALGLAGPVSIVAQASDTDVVLRIVGHGPIAPGALPMLRASVDRFELLREGDRTTVIASFPLPRSESA</sequence>